<dbReference type="Proteomes" id="UP000239899">
    <property type="component" value="Unassembled WGS sequence"/>
</dbReference>
<feature type="compositionally biased region" description="Basic and acidic residues" evidence="3">
    <location>
        <begin position="206"/>
        <end position="216"/>
    </location>
</feature>
<dbReference type="InterPro" id="IPR000504">
    <property type="entry name" value="RRM_dom"/>
</dbReference>
<accession>A0A2P6TIZ6</accession>
<evidence type="ECO:0000256" key="2">
    <source>
        <dbReference type="PROSITE-ProRule" id="PRU00176"/>
    </source>
</evidence>
<dbReference type="GO" id="GO:0008380">
    <property type="term" value="P:RNA splicing"/>
    <property type="evidence" value="ECO:0007669"/>
    <property type="project" value="UniProtKB-KW"/>
</dbReference>
<proteinExistence type="predicted"/>
<dbReference type="STRING" id="3076.A0A2P6TIZ6"/>
<dbReference type="CDD" id="cd12233">
    <property type="entry name" value="RRM_Srp1p_AtRSp31_like"/>
    <property type="match status" value="1"/>
</dbReference>
<comment type="caution">
    <text evidence="5">The sequence shown here is derived from an EMBL/GenBank/DDBJ whole genome shotgun (WGS) entry which is preliminary data.</text>
</comment>
<dbReference type="GO" id="GO:0003723">
    <property type="term" value="F:RNA binding"/>
    <property type="evidence" value="ECO:0007669"/>
    <property type="project" value="UniProtKB-UniRule"/>
</dbReference>
<dbReference type="Pfam" id="PF00076">
    <property type="entry name" value="RRM_1"/>
    <property type="match status" value="2"/>
</dbReference>
<feature type="domain" description="RRM" evidence="4">
    <location>
        <begin position="4"/>
        <end position="76"/>
    </location>
</feature>
<keyword evidence="1" id="KW-0508">mRNA splicing</keyword>
<evidence type="ECO:0000313" key="6">
    <source>
        <dbReference type="Proteomes" id="UP000239899"/>
    </source>
</evidence>
<dbReference type="InterPro" id="IPR012677">
    <property type="entry name" value="Nucleotide-bd_a/b_plait_sf"/>
</dbReference>
<dbReference type="InterPro" id="IPR050907">
    <property type="entry name" value="SRSF"/>
</dbReference>
<dbReference type="AlphaFoldDB" id="A0A2P6TIZ6"/>
<keyword evidence="1" id="KW-0507">mRNA processing</keyword>
<dbReference type="EMBL" id="LHPG02000014">
    <property type="protein sequence ID" value="PRW39210.1"/>
    <property type="molecule type" value="Genomic_DNA"/>
</dbReference>
<evidence type="ECO:0000313" key="5">
    <source>
        <dbReference type="EMBL" id="PRW39210.1"/>
    </source>
</evidence>
<evidence type="ECO:0000256" key="3">
    <source>
        <dbReference type="SAM" id="MobiDB-lite"/>
    </source>
</evidence>
<reference evidence="5 6" key="1">
    <citation type="journal article" date="2018" name="Plant J.">
        <title>Genome sequences of Chlorella sorokiniana UTEX 1602 and Micractinium conductrix SAG 241.80: implications to maltose excretion by a green alga.</title>
        <authorList>
            <person name="Arriola M.B."/>
            <person name="Velmurugan N."/>
            <person name="Zhang Y."/>
            <person name="Plunkett M.H."/>
            <person name="Hondzo H."/>
            <person name="Barney B.M."/>
        </authorList>
    </citation>
    <scope>NUCLEOTIDE SEQUENCE [LARGE SCALE GENOMIC DNA]</scope>
    <source>
        <strain evidence="6">UTEX 1602</strain>
    </source>
</reference>
<organism evidence="5 6">
    <name type="scientific">Chlorella sorokiniana</name>
    <name type="common">Freshwater green alga</name>
    <dbReference type="NCBI Taxonomy" id="3076"/>
    <lineage>
        <taxon>Eukaryota</taxon>
        <taxon>Viridiplantae</taxon>
        <taxon>Chlorophyta</taxon>
        <taxon>core chlorophytes</taxon>
        <taxon>Trebouxiophyceae</taxon>
        <taxon>Chlorellales</taxon>
        <taxon>Chlorellaceae</taxon>
        <taxon>Chlorella clade</taxon>
        <taxon>Chlorella</taxon>
    </lineage>
</organism>
<protein>
    <submittedName>
        <fullName evidence="5">Serine arginine-rich splicing factor RS40-like isoform X1 isoform B</fullName>
    </submittedName>
</protein>
<evidence type="ECO:0000256" key="1">
    <source>
        <dbReference type="ARBA" id="ARBA00023187"/>
    </source>
</evidence>
<dbReference type="PANTHER" id="PTHR23147">
    <property type="entry name" value="SERINE/ARGININE RICH SPLICING FACTOR"/>
    <property type="match status" value="1"/>
</dbReference>
<evidence type="ECO:0000259" key="4">
    <source>
        <dbReference type="PROSITE" id="PS50102"/>
    </source>
</evidence>
<dbReference type="InterPro" id="IPR035979">
    <property type="entry name" value="RBD_domain_sf"/>
</dbReference>
<dbReference type="OrthoDB" id="5970at2759"/>
<name>A0A2P6TIZ6_CHLSO</name>
<feature type="region of interest" description="Disordered" evidence="3">
    <location>
        <begin position="206"/>
        <end position="293"/>
    </location>
</feature>
<feature type="compositionally biased region" description="Basic residues" evidence="3">
    <location>
        <begin position="253"/>
        <end position="293"/>
    </location>
</feature>
<dbReference type="SMART" id="SM00360">
    <property type="entry name" value="RRM"/>
    <property type="match status" value="2"/>
</dbReference>
<dbReference type="SUPFAM" id="SSF54928">
    <property type="entry name" value="RNA-binding domain, RBD"/>
    <property type="match status" value="2"/>
</dbReference>
<feature type="compositionally biased region" description="Basic and acidic residues" evidence="3">
    <location>
        <begin position="223"/>
        <end position="240"/>
    </location>
</feature>
<dbReference type="PROSITE" id="PS50102">
    <property type="entry name" value="RRM"/>
    <property type="match status" value="2"/>
</dbReference>
<dbReference type="Gene3D" id="3.30.70.330">
    <property type="match status" value="2"/>
</dbReference>
<keyword evidence="6" id="KW-1185">Reference proteome</keyword>
<keyword evidence="2" id="KW-0694">RNA-binding</keyword>
<gene>
    <name evidence="5" type="ORF">C2E21_7037</name>
</gene>
<feature type="domain" description="RRM" evidence="4">
    <location>
        <begin position="108"/>
        <end position="179"/>
    </location>
</feature>
<sequence>MSIPPVYVGNYEYDASERELERTFEKYGDVDRVEFKSGFCFVYYKDKRDAEDCIHALDGREWGRLRRRLRVEFAKNDANVRERERSRRSGAEPNRTLFSRRSGAEPNRTLFVAGFDPRSIRTRDIERAFEEFGRLVRCEIKKSFSFVEFERLEDAKEACEQLHGSRINGREIVVEYVVNKGSWGGGGGGGGGGGYGGGGGGYADRGRGYDDRDRGYRGRSRSRSMERRERRRSPSYDRSRSPRPVRRSPSPMRRSRSPDRRRSRTRSRSPYKGRSASPRRRSPTRSRSRSPRD</sequence>